<feature type="compositionally biased region" description="Low complexity" evidence="1">
    <location>
        <begin position="22"/>
        <end position="41"/>
    </location>
</feature>
<dbReference type="Proteomes" id="UP000193467">
    <property type="component" value="Unassembled WGS sequence"/>
</dbReference>
<reference evidence="2 3" key="1">
    <citation type="submission" date="2016-07" db="EMBL/GenBank/DDBJ databases">
        <title>Pervasive Adenine N6-methylation of Active Genes in Fungi.</title>
        <authorList>
            <consortium name="DOE Joint Genome Institute"/>
            <person name="Mondo S.J."/>
            <person name="Dannebaum R.O."/>
            <person name="Kuo R.C."/>
            <person name="Labutti K."/>
            <person name="Haridas S."/>
            <person name="Kuo A."/>
            <person name="Salamov A."/>
            <person name="Ahrendt S.R."/>
            <person name="Lipzen A."/>
            <person name="Sullivan W."/>
            <person name="Andreopoulos W.B."/>
            <person name="Clum A."/>
            <person name="Lindquist E."/>
            <person name="Daum C."/>
            <person name="Ramamoorthy G.K."/>
            <person name="Gryganskyi A."/>
            <person name="Culley D."/>
            <person name="Magnuson J.K."/>
            <person name="James T.Y."/>
            <person name="O'Malley M.A."/>
            <person name="Stajich J.E."/>
            <person name="Spatafora J.W."/>
            <person name="Visel A."/>
            <person name="Grigoriev I.V."/>
        </authorList>
    </citation>
    <scope>NUCLEOTIDE SEQUENCE [LARGE SCALE GENOMIC DNA]</scope>
    <source>
        <strain evidence="2 3">62-1032</strain>
    </source>
</reference>
<dbReference type="EMBL" id="MCGR01000082">
    <property type="protein sequence ID" value="ORY57402.1"/>
    <property type="molecule type" value="Genomic_DNA"/>
</dbReference>
<accession>A0A1Y2DDP3</accession>
<feature type="region of interest" description="Disordered" evidence="1">
    <location>
        <begin position="22"/>
        <end position="47"/>
    </location>
</feature>
<organism evidence="2 3">
    <name type="scientific">Leucosporidium creatinivorum</name>
    <dbReference type="NCBI Taxonomy" id="106004"/>
    <lineage>
        <taxon>Eukaryota</taxon>
        <taxon>Fungi</taxon>
        <taxon>Dikarya</taxon>
        <taxon>Basidiomycota</taxon>
        <taxon>Pucciniomycotina</taxon>
        <taxon>Microbotryomycetes</taxon>
        <taxon>Leucosporidiales</taxon>
        <taxon>Leucosporidium</taxon>
    </lineage>
</organism>
<protein>
    <submittedName>
        <fullName evidence="2">Uncharacterized protein</fullName>
    </submittedName>
</protein>
<gene>
    <name evidence="2" type="ORF">BCR35DRAFT_309660</name>
</gene>
<evidence type="ECO:0000313" key="3">
    <source>
        <dbReference type="Proteomes" id="UP000193467"/>
    </source>
</evidence>
<keyword evidence="3" id="KW-1185">Reference proteome</keyword>
<comment type="caution">
    <text evidence="2">The sequence shown here is derived from an EMBL/GenBank/DDBJ whole genome shotgun (WGS) entry which is preliminary data.</text>
</comment>
<proteinExistence type="predicted"/>
<evidence type="ECO:0000256" key="1">
    <source>
        <dbReference type="SAM" id="MobiDB-lite"/>
    </source>
</evidence>
<name>A0A1Y2DDP3_9BASI</name>
<dbReference type="InParanoid" id="A0A1Y2DDP3"/>
<evidence type="ECO:0000313" key="2">
    <source>
        <dbReference type="EMBL" id="ORY57402.1"/>
    </source>
</evidence>
<sequence length="93" mass="10415">MNVAHPLSFTKLTSAFLPFQLASPSSASKSKTATSTKPTPSNKIAQWSKASEQELESEIVSFFLSLSRSLGARSRLADFVRFAQLHAWDYQYW</sequence>
<dbReference type="AlphaFoldDB" id="A0A1Y2DDP3"/>